<dbReference type="EMBL" id="JAMQGP010000003">
    <property type="protein sequence ID" value="MCM2679782.1"/>
    <property type="molecule type" value="Genomic_DNA"/>
</dbReference>
<reference evidence="2 3" key="1">
    <citation type="journal article" date="2013" name="Antonie Van Leeuwenhoek">
        <title>Echinimonas agarilytica gen. nov., sp. nov., a new gammaproteobacterium isolated from the sea urchin Strongylocentrotus intermedius.</title>
        <authorList>
            <person name="Nedashkovskaya O.I."/>
            <person name="Stenkova A.M."/>
            <person name="Zhukova N.V."/>
            <person name="Van Trappen S."/>
            <person name="Lee J.S."/>
            <person name="Kim S.B."/>
        </authorList>
    </citation>
    <scope>NUCLEOTIDE SEQUENCE [LARGE SCALE GENOMIC DNA]</scope>
    <source>
        <strain evidence="2 3">KMM 6351</strain>
    </source>
</reference>
<evidence type="ECO:0000313" key="2">
    <source>
        <dbReference type="EMBL" id="MCM2679782.1"/>
    </source>
</evidence>
<evidence type="ECO:0008006" key="4">
    <source>
        <dbReference type="Google" id="ProtNLM"/>
    </source>
</evidence>
<keyword evidence="3" id="KW-1185">Reference proteome</keyword>
<feature type="chain" id="PRO_5041336430" description="PEP-CTERM protein-sorting domain-containing protein" evidence="1">
    <location>
        <begin position="23"/>
        <end position="258"/>
    </location>
</feature>
<keyword evidence="1" id="KW-0732">Signal</keyword>
<dbReference type="AlphaFoldDB" id="A0AA41W6H8"/>
<feature type="signal peptide" evidence="1">
    <location>
        <begin position="1"/>
        <end position="22"/>
    </location>
</feature>
<name>A0AA41W6H8_9GAMM</name>
<dbReference type="Proteomes" id="UP001165393">
    <property type="component" value="Unassembled WGS sequence"/>
</dbReference>
<gene>
    <name evidence="2" type="ORF">NAF29_08905</name>
</gene>
<evidence type="ECO:0000256" key="1">
    <source>
        <dbReference type="SAM" id="SignalP"/>
    </source>
</evidence>
<organism evidence="2 3">
    <name type="scientific">Echinimonas agarilytica</name>
    <dbReference type="NCBI Taxonomy" id="1215918"/>
    <lineage>
        <taxon>Bacteria</taxon>
        <taxon>Pseudomonadati</taxon>
        <taxon>Pseudomonadota</taxon>
        <taxon>Gammaproteobacteria</taxon>
        <taxon>Alteromonadales</taxon>
        <taxon>Echinimonadaceae</taxon>
        <taxon>Echinimonas</taxon>
    </lineage>
</organism>
<dbReference type="RefSeq" id="WP_251261219.1">
    <property type="nucleotide sequence ID" value="NZ_JAMQGP010000003.1"/>
</dbReference>
<accession>A0AA41W6H8</accession>
<proteinExistence type="predicted"/>
<sequence>MNKLAKFLMMTSVVLMSMPSSAALLTIGELSRDESSNIVFDSANNTEWMMWDYQQAFTWDSLNTALNDSSSSFFGWSIAGLDDVLSFLSSANFRGTWTDEASCTDTAKTPCDLKFDSREAHQQEDSSTLFYDLMFGSKDFYKDTYSYGLFQLAPNSVVNAPAGREDRNIGSVLVNEDRAEVSIFPTQYTESVASSLTRRAIDYDPVRVVLFRDYQPPFLPLRSSPAFGPALPAHHVSEPTSIAMITLALIALSRARRS</sequence>
<comment type="caution">
    <text evidence="2">The sequence shown here is derived from an EMBL/GenBank/DDBJ whole genome shotgun (WGS) entry which is preliminary data.</text>
</comment>
<evidence type="ECO:0000313" key="3">
    <source>
        <dbReference type="Proteomes" id="UP001165393"/>
    </source>
</evidence>
<protein>
    <recommendedName>
        <fullName evidence="4">PEP-CTERM protein-sorting domain-containing protein</fullName>
    </recommendedName>
</protein>